<proteinExistence type="predicted"/>
<dbReference type="EMBL" id="CAMAPE010000074">
    <property type="protein sequence ID" value="CAH9117814.1"/>
    <property type="molecule type" value="Genomic_DNA"/>
</dbReference>
<organism evidence="1 2">
    <name type="scientific">Cuscuta europaea</name>
    <name type="common">European dodder</name>
    <dbReference type="NCBI Taxonomy" id="41803"/>
    <lineage>
        <taxon>Eukaryota</taxon>
        <taxon>Viridiplantae</taxon>
        <taxon>Streptophyta</taxon>
        <taxon>Embryophyta</taxon>
        <taxon>Tracheophyta</taxon>
        <taxon>Spermatophyta</taxon>
        <taxon>Magnoliopsida</taxon>
        <taxon>eudicotyledons</taxon>
        <taxon>Gunneridae</taxon>
        <taxon>Pentapetalae</taxon>
        <taxon>asterids</taxon>
        <taxon>lamiids</taxon>
        <taxon>Solanales</taxon>
        <taxon>Convolvulaceae</taxon>
        <taxon>Cuscuteae</taxon>
        <taxon>Cuscuta</taxon>
        <taxon>Cuscuta subgen. Cuscuta</taxon>
    </lineage>
</organism>
<name>A0A9P1A142_CUSEU</name>
<accession>A0A9P1A142</accession>
<sequence length="35" mass="4156">MAPNKKWMSSFSDQLNKQYQDGIKAFLNYALLRTF</sequence>
<evidence type="ECO:0000313" key="2">
    <source>
        <dbReference type="Proteomes" id="UP001152484"/>
    </source>
</evidence>
<dbReference type="AlphaFoldDB" id="A0A9P1A142"/>
<gene>
    <name evidence="1" type="ORF">CEURO_LOCUS21699</name>
</gene>
<comment type="caution">
    <text evidence="1">The sequence shown here is derived from an EMBL/GenBank/DDBJ whole genome shotgun (WGS) entry which is preliminary data.</text>
</comment>
<protein>
    <submittedName>
        <fullName evidence="1">Uncharacterized protein</fullName>
    </submittedName>
</protein>
<reference evidence="1" key="1">
    <citation type="submission" date="2022-07" db="EMBL/GenBank/DDBJ databases">
        <authorList>
            <person name="Macas J."/>
            <person name="Novak P."/>
            <person name="Neumann P."/>
        </authorList>
    </citation>
    <scope>NUCLEOTIDE SEQUENCE</scope>
</reference>
<dbReference type="Proteomes" id="UP001152484">
    <property type="component" value="Unassembled WGS sequence"/>
</dbReference>
<evidence type="ECO:0000313" key="1">
    <source>
        <dbReference type="EMBL" id="CAH9117814.1"/>
    </source>
</evidence>
<keyword evidence="2" id="KW-1185">Reference proteome</keyword>